<sequence length="306" mass="34539">MLENENSKKDNWDKCKIVFDIAIKFVEVVFLIVVATLIKMGADQIALSLEKGRLVQSLTDQLVQANAKRDIALIALNEALPSKKIECTTLKECQDKLKHDQVFRIAEIVANGIIKDTYKLSQSPNLPSPSGDELSIAEGIIVEKTSQNYFDEKFANRWEEAQKKVKTEARSNEDPNKKISPEELQAKAKLSKKFNDLQPSLTQPVNSDLAGIRLVYIQYKSDRAKAEKLQKVLQDKGILAPGIEQVNGIKNNDIRYANSSDRSLAKNLRDFLKTEKDIQIEDKNLIDLSTKGYKVPPGQLEIWLKD</sequence>
<proteinExistence type="predicted"/>
<comment type="caution">
    <text evidence="2">The sequence shown here is derived from an EMBL/GenBank/DDBJ whole genome shotgun (WGS) entry which is preliminary data.</text>
</comment>
<keyword evidence="1" id="KW-0812">Transmembrane</keyword>
<evidence type="ECO:0000256" key="1">
    <source>
        <dbReference type="SAM" id="Phobius"/>
    </source>
</evidence>
<organism evidence="2 3">
    <name type="scientific">Microcystis aeruginosa Ma_QC_Ca_00000000_S207</name>
    <dbReference type="NCBI Taxonomy" id="2486251"/>
    <lineage>
        <taxon>Bacteria</taxon>
        <taxon>Bacillati</taxon>
        <taxon>Cyanobacteriota</taxon>
        <taxon>Cyanophyceae</taxon>
        <taxon>Oscillatoriophycideae</taxon>
        <taxon>Chroococcales</taxon>
        <taxon>Microcystaceae</taxon>
        <taxon>Microcystis</taxon>
    </lineage>
</organism>
<dbReference type="AlphaFoldDB" id="A0A552FSM3"/>
<evidence type="ECO:0000313" key="3">
    <source>
        <dbReference type="Proteomes" id="UP000320293"/>
    </source>
</evidence>
<reference evidence="2 3" key="1">
    <citation type="submission" date="2019-01" db="EMBL/GenBank/DDBJ databases">
        <title>Coherence of Microcystis species and biogeography revealed through population genomics.</title>
        <authorList>
            <person name="Perez-Carrascal O.M."/>
            <person name="Terrat Y."/>
            <person name="Giani A."/>
            <person name="Fortin N."/>
            <person name="Tromas N."/>
            <person name="Shapiro B.J."/>
        </authorList>
    </citation>
    <scope>NUCLEOTIDE SEQUENCE [LARGE SCALE GENOMIC DNA]</scope>
    <source>
        <strain evidence="2">Ma_QC_Ca_00000000_S207</strain>
    </source>
</reference>
<protein>
    <recommendedName>
        <fullName evidence="4">SPOR domain-containing protein</fullName>
    </recommendedName>
</protein>
<dbReference type="Proteomes" id="UP000320293">
    <property type="component" value="Unassembled WGS sequence"/>
</dbReference>
<feature type="transmembrane region" description="Helical" evidence="1">
    <location>
        <begin position="21"/>
        <end position="42"/>
    </location>
</feature>
<gene>
    <name evidence="2" type="ORF">EWV91_07195</name>
</gene>
<evidence type="ECO:0000313" key="2">
    <source>
        <dbReference type="EMBL" id="TRU49686.1"/>
    </source>
</evidence>
<keyword evidence="1" id="KW-0472">Membrane</keyword>
<evidence type="ECO:0008006" key="4">
    <source>
        <dbReference type="Google" id="ProtNLM"/>
    </source>
</evidence>
<keyword evidence="1" id="KW-1133">Transmembrane helix</keyword>
<name>A0A552FSM3_MICAE</name>
<accession>A0A552FSM3</accession>
<dbReference type="EMBL" id="SFBF01000133">
    <property type="protein sequence ID" value="TRU49686.1"/>
    <property type="molecule type" value="Genomic_DNA"/>
</dbReference>